<organism evidence="2">
    <name type="scientific">uncultured Caudovirales phage</name>
    <dbReference type="NCBI Taxonomy" id="2100421"/>
    <lineage>
        <taxon>Viruses</taxon>
        <taxon>Duplodnaviria</taxon>
        <taxon>Heunggongvirae</taxon>
        <taxon>Uroviricota</taxon>
        <taxon>Caudoviricetes</taxon>
        <taxon>Peduoviridae</taxon>
        <taxon>Maltschvirus</taxon>
        <taxon>Maltschvirus maltsch</taxon>
    </lineage>
</organism>
<accession>A0A6J7XA24</accession>
<evidence type="ECO:0000313" key="1">
    <source>
        <dbReference type="EMBL" id="CAB4212810.1"/>
    </source>
</evidence>
<protein>
    <submittedName>
        <fullName evidence="2">Uncharacterized protein</fullName>
    </submittedName>
</protein>
<dbReference type="EMBL" id="LR797393">
    <property type="protein sequence ID" value="CAB4212810.1"/>
    <property type="molecule type" value="Genomic_DNA"/>
</dbReference>
<reference evidence="2" key="1">
    <citation type="submission" date="2020-05" db="EMBL/GenBank/DDBJ databases">
        <authorList>
            <person name="Chiriac C."/>
            <person name="Salcher M."/>
            <person name="Ghai R."/>
            <person name="Kavagutti S V."/>
        </authorList>
    </citation>
    <scope>NUCLEOTIDE SEQUENCE</scope>
</reference>
<evidence type="ECO:0000313" key="2">
    <source>
        <dbReference type="EMBL" id="CAB5227953.1"/>
    </source>
</evidence>
<proteinExistence type="predicted"/>
<sequence>MKTKTKKQEEATELEYLKWFKINADFGPADGDVQYIMNENFESETGKRVPKNWRQE</sequence>
<name>A0A6J7XA24_9CAUD</name>
<dbReference type="EMBL" id="LR798382">
    <property type="protein sequence ID" value="CAB5227953.1"/>
    <property type="molecule type" value="Genomic_DNA"/>
</dbReference>
<gene>
    <name evidence="1" type="ORF">UFOVP1444_32</name>
    <name evidence="2" type="ORF">UFOVP1536_20</name>
</gene>